<keyword evidence="4" id="KW-1185">Reference proteome</keyword>
<protein>
    <submittedName>
        <fullName evidence="3">Uncharacterized protein</fullName>
    </submittedName>
</protein>
<accession>A0ABP9EQT9</accession>
<dbReference type="RefSeq" id="WP_274232074.1">
    <property type="nucleotide sequence ID" value="NZ_BAABHQ010000011.1"/>
</dbReference>
<feature type="region of interest" description="Disordered" evidence="1">
    <location>
        <begin position="74"/>
        <end position="94"/>
    </location>
</feature>
<evidence type="ECO:0000313" key="4">
    <source>
        <dbReference type="Proteomes" id="UP001500457"/>
    </source>
</evidence>
<evidence type="ECO:0000313" key="3">
    <source>
        <dbReference type="EMBL" id="GAA4883416.1"/>
    </source>
</evidence>
<gene>
    <name evidence="3" type="ORF">GCM10023203_39100</name>
</gene>
<dbReference type="Proteomes" id="UP001500457">
    <property type="component" value="Unassembled WGS sequence"/>
</dbReference>
<keyword evidence="2" id="KW-0472">Membrane</keyword>
<organism evidence="3 4">
    <name type="scientific">Actinomycetospora straminea</name>
    <dbReference type="NCBI Taxonomy" id="663607"/>
    <lineage>
        <taxon>Bacteria</taxon>
        <taxon>Bacillati</taxon>
        <taxon>Actinomycetota</taxon>
        <taxon>Actinomycetes</taxon>
        <taxon>Pseudonocardiales</taxon>
        <taxon>Pseudonocardiaceae</taxon>
        <taxon>Actinomycetospora</taxon>
    </lineage>
</organism>
<sequence>MGRHSAPDGAQDRDVPATPQRIRVVLVPRPRAAPPVEAGDPADAPPTPTLPAWIALDEQQRIRRAWADAPGGFVRTGVRGPRTPPAGAIPVQPVVERPAPPDGGWGPWPPEALRDHHHPALLPAVLPVPAAARRRRPAVTAVTAVVAVLVVLLVGLGVVLARPDLAGPLLPTTPEVASVTEAR</sequence>
<evidence type="ECO:0000256" key="2">
    <source>
        <dbReference type="SAM" id="Phobius"/>
    </source>
</evidence>
<keyword evidence="2" id="KW-0812">Transmembrane</keyword>
<reference evidence="4" key="1">
    <citation type="journal article" date="2019" name="Int. J. Syst. Evol. Microbiol.">
        <title>The Global Catalogue of Microorganisms (GCM) 10K type strain sequencing project: providing services to taxonomists for standard genome sequencing and annotation.</title>
        <authorList>
            <consortium name="The Broad Institute Genomics Platform"/>
            <consortium name="The Broad Institute Genome Sequencing Center for Infectious Disease"/>
            <person name="Wu L."/>
            <person name="Ma J."/>
        </authorList>
    </citation>
    <scope>NUCLEOTIDE SEQUENCE [LARGE SCALE GENOMIC DNA]</scope>
    <source>
        <strain evidence="4">JCM 17983</strain>
    </source>
</reference>
<evidence type="ECO:0000256" key="1">
    <source>
        <dbReference type="SAM" id="MobiDB-lite"/>
    </source>
</evidence>
<keyword evidence="2" id="KW-1133">Transmembrane helix</keyword>
<name>A0ABP9EQT9_9PSEU</name>
<dbReference type="EMBL" id="BAABHQ010000011">
    <property type="protein sequence ID" value="GAA4883416.1"/>
    <property type="molecule type" value="Genomic_DNA"/>
</dbReference>
<feature type="compositionally biased region" description="Low complexity" evidence="1">
    <location>
        <begin position="21"/>
        <end position="42"/>
    </location>
</feature>
<comment type="caution">
    <text evidence="3">The sequence shown here is derived from an EMBL/GenBank/DDBJ whole genome shotgun (WGS) entry which is preliminary data.</text>
</comment>
<feature type="region of interest" description="Disordered" evidence="1">
    <location>
        <begin position="1"/>
        <end position="48"/>
    </location>
</feature>
<feature type="transmembrane region" description="Helical" evidence="2">
    <location>
        <begin position="138"/>
        <end position="161"/>
    </location>
</feature>
<proteinExistence type="predicted"/>